<name>D7FNC5_ECTSI</name>
<protein>
    <submittedName>
        <fullName evidence="1">Uncharacterized protein</fullName>
    </submittedName>
</protein>
<dbReference type="InParanoid" id="D7FNC5"/>
<gene>
    <name evidence="1" type="ORF">Esi_1788_0001</name>
</gene>
<sequence>MVAVGEGWSRLTRQCLSSASRERSRPPSEGAVVAMYLRVPLWRCIRRDPVVLCSGLPLALG</sequence>
<dbReference type="Proteomes" id="UP000002630">
    <property type="component" value="Unassembled WGS sequence"/>
</dbReference>
<accession>D7FNC5</accession>
<evidence type="ECO:0000313" key="1">
    <source>
        <dbReference type="EMBL" id="CBJ34260.1"/>
    </source>
</evidence>
<dbReference type="AlphaFoldDB" id="D7FNC5"/>
<reference evidence="1 2" key="1">
    <citation type="journal article" date="2010" name="Nature">
        <title>The Ectocarpus genome and the independent evolution of multicellularity in brown algae.</title>
        <authorList>
            <person name="Cock J.M."/>
            <person name="Sterck L."/>
            <person name="Rouze P."/>
            <person name="Scornet D."/>
            <person name="Allen A.E."/>
            <person name="Amoutzias G."/>
            <person name="Anthouard V."/>
            <person name="Artiguenave F."/>
            <person name="Aury J.M."/>
            <person name="Badger J.H."/>
            <person name="Beszteri B."/>
            <person name="Billiau K."/>
            <person name="Bonnet E."/>
            <person name="Bothwell J.H."/>
            <person name="Bowler C."/>
            <person name="Boyen C."/>
            <person name="Brownlee C."/>
            <person name="Carrano C.J."/>
            <person name="Charrier B."/>
            <person name="Cho G.Y."/>
            <person name="Coelho S.M."/>
            <person name="Collen J."/>
            <person name="Corre E."/>
            <person name="Da Silva C."/>
            <person name="Delage L."/>
            <person name="Delaroque N."/>
            <person name="Dittami S.M."/>
            <person name="Doulbeau S."/>
            <person name="Elias M."/>
            <person name="Farnham G."/>
            <person name="Gachon C.M."/>
            <person name="Gschloessl B."/>
            <person name="Heesch S."/>
            <person name="Jabbari K."/>
            <person name="Jubin C."/>
            <person name="Kawai H."/>
            <person name="Kimura K."/>
            <person name="Kloareg B."/>
            <person name="Kupper F.C."/>
            <person name="Lang D."/>
            <person name="Le Bail A."/>
            <person name="Leblanc C."/>
            <person name="Lerouge P."/>
            <person name="Lohr M."/>
            <person name="Lopez P.J."/>
            <person name="Martens C."/>
            <person name="Maumus F."/>
            <person name="Michel G."/>
            <person name="Miranda-Saavedra D."/>
            <person name="Morales J."/>
            <person name="Moreau H."/>
            <person name="Motomura T."/>
            <person name="Nagasato C."/>
            <person name="Napoli C.A."/>
            <person name="Nelson D.R."/>
            <person name="Nyvall-Collen P."/>
            <person name="Peters A.F."/>
            <person name="Pommier C."/>
            <person name="Potin P."/>
            <person name="Poulain J."/>
            <person name="Quesneville H."/>
            <person name="Read B."/>
            <person name="Rensing S.A."/>
            <person name="Ritter A."/>
            <person name="Rousvoal S."/>
            <person name="Samanta M."/>
            <person name="Samson G."/>
            <person name="Schroeder D.C."/>
            <person name="Segurens B."/>
            <person name="Strittmatter M."/>
            <person name="Tonon T."/>
            <person name="Tregear J.W."/>
            <person name="Valentin K."/>
            <person name="von Dassow P."/>
            <person name="Yamagishi T."/>
            <person name="Van de Peer Y."/>
            <person name="Wincker P."/>
        </authorList>
    </citation>
    <scope>NUCLEOTIDE SEQUENCE [LARGE SCALE GENOMIC DNA]</scope>
    <source>
        <strain evidence="2">Ec32 / CCAP1310/4</strain>
    </source>
</reference>
<evidence type="ECO:0000313" key="2">
    <source>
        <dbReference type="Proteomes" id="UP000002630"/>
    </source>
</evidence>
<keyword evidence="2" id="KW-1185">Reference proteome</keyword>
<dbReference type="EMBL" id="FN649760">
    <property type="protein sequence ID" value="CBJ34260.1"/>
    <property type="molecule type" value="Genomic_DNA"/>
</dbReference>
<proteinExistence type="predicted"/>
<organism evidence="1 2">
    <name type="scientific">Ectocarpus siliculosus</name>
    <name type="common">Brown alga</name>
    <name type="synonym">Conferva siliculosa</name>
    <dbReference type="NCBI Taxonomy" id="2880"/>
    <lineage>
        <taxon>Eukaryota</taxon>
        <taxon>Sar</taxon>
        <taxon>Stramenopiles</taxon>
        <taxon>Ochrophyta</taxon>
        <taxon>PX clade</taxon>
        <taxon>Phaeophyceae</taxon>
        <taxon>Ectocarpales</taxon>
        <taxon>Ectocarpaceae</taxon>
        <taxon>Ectocarpus</taxon>
    </lineage>
</organism>